<feature type="compositionally biased region" description="Polar residues" evidence="1">
    <location>
        <begin position="28"/>
        <end position="37"/>
    </location>
</feature>
<dbReference type="SMART" id="SM00909">
    <property type="entry name" value="Germane"/>
    <property type="match status" value="1"/>
</dbReference>
<feature type="region of interest" description="Disordered" evidence="1">
    <location>
        <begin position="28"/>
        <end position="63"/>
    </location>
</feature>
<dbReference type="Pfam" id="PF10646">
    <property type="entry name" value="Germane"/>
    <property type="match status" value="1"/>
</dbReference>
<dbReference type="EMBL" id="CDGJ01000033">
    <property type="protein sequence ID" value="CEJ06840.1"/>
    <property type="molecule type" value="Genomic_DNA"/>
</dbReference>
<dbReference type="RefSeq" id="WP_240986652.1">
    <property type="nucleotide sequence ID" value="NZ_CDGJ01000033.1"/>
</dbReference>
<keyword evidence="6" id="KW-1185">Reference proteome</keyword>
<gene>
    <name evidence="5" type="ORF">DEACI_1291</name>
    <name evidence="4" type="ORF">DEACI_4284</name>
</gene>
<organism evidence="4">
    <name type="scientific">Acididesulfobacillus acetoxydans</name>
    <dbReference type="NCBI Taxonomy" id="1561005"/>
    <lineage>
        <taxon>Bacteria</taxon>
        <taxon>Bacillati</taxon>
        <taxon>Bacillota</taxon>
        <taxon>Clostridia</taxon>
        <taxon>Eubacteriales</taxon>
        <taxon>Peptococcaceae</taxon>
        <taxon>Acididesulfobacillus</taxon>
    </lineage>
</organism>
<reference evidence="4" key="2">
    <citation type="submission" date="2020-01" db="EMBL/GenBank/DDBJ databases">
        <authorList>
            <person name="Hornung B."/>
        </authorList>
    </citation>
    <scope>NUCLEOTIDE SEQUENCE</scope>
    <source>
        <strain evidence="4">PacBioINE</strain>
    </source>
</reference>
<proteinExistence type="predicted"/>
<evidence type="ECO:0000313" key="4">
    <source>
        <dbReference type="EMBL" id="CAA7603457.1"/>
    </source>
</evidence>
<reference evidence="5" key="1">
    <citation type="submission" date="2014-11" db="EMBL/GenBank/DDBJ databases">
        <authorList>
            <person name="Hornung B.V."/>
        </authorList>
    </citation>
    <scope>NUCLEOTIDE SEQUENCE</scope>
    <source>
        <strain evidence="5">INE</strain>
    </source>
</reference>
<feature type="signal peptide" evidence="2">
    <location>
        <begin position="1"/>
        <end position="23"/>
    </location>
</feature>
<evidence type="ECO:0000259" key="3">
    <source>
        <dbReference type="SMART" id="SM00909"/>
    </source>
</evidence>
<sequence>MARRKTVFFVLALLLLLSPLVLTACNRTPASAGSPNKTATTAPTGTPPSQAVPPKSPSSQSATKQVDLTLYFPTPNAAGLAPFRRQANVTDGAVIQAIFAELQNPPSGWPGPLPSGTKLLGASVKNGVATIDLSPEFRSNFKGGSSGELATIYSIVDSLTSLPDVKSVQFLLNGQKQDAILSQLDTTQPLKFSKSVLKS</sequence>
<evidence type="ECO:0000256" key="1">
    <source>
        <dbReference type="SAM" id="MobiDB-lite"/>
    </source>
</evidence>
<dbReference type="PROSITE" id="PS51257">
    <property type="entry name" value="PROKAR_LIPOPROTEIN"/>
    <property type="match status" value="1"/>
</dbReference>
<evidence type="ECO:0000256" key="2">
    <source>
        <dbReference type="SAM" id="SignalP"/>
    </source>
</evidence>
<dbReference type="KEGG" id="aacx:DEACI_4284"/>
<feature type="chain" id="PRO_5038365125" evidence="2">
    <location>
        <begin position="24"/>
        <end position="199"/>
    </location>
</feature>
<feature type="compositionally biased region" description="Low complexity" evidence="1">
    <location>
        <begin position="38"/>
        <end position="48"/>
    </location>
</feature>
<dbReference type="InterPro" id="IPR019606">
    <property type="entry name" value="GerMN"/>
</dbReference>
<name>A0A8S0Y0U3_9FIRM</name>
<protein>
    <submittedName>
        <fullName evidence="4">Sporulation and spore germination</fullName>
    </submittedName>
</protein>
<feature type="domain" description="GerMN" evidence="3">
    <location>
        <begin position="95"/>
        <end position="181"/>
    </location>
</feature>
<dbReference type="EMBL" id="LR746496">
    <property type="protein sequence ID" value="CAA7603457.1"/>
    <property type="molecule type" value="Genomic_DNA"/>
</dbReference>
<dbReference type="AlphaFoldDB" id="A0A8S0Y0U3"/>
<keyword evidence="2" id="KW-0732">Signal</keyword>
<dbReference type="Proteomes" id="UP001071230">
    <property type="component" value="Unassembled WGS sequence"/>
</dbReference>
<accession>A0A8S0Y0U3</accession>
<dbReference type="Proteomes" id="UP000836597">
    <property type="component" value="Chromosome"/>
</dbReference>
<evidence type="ECO:0000313" key="6">
    <source>
        <dbReference type="Proteomes" id="UP001071230"/>
    </source>
</evidence>
<evidence type="ECO:0000313" key="5">
    <source>
        <dbReference type="EMBL" id="CEJ06840.1"/>
    </source>
</evidence>